<sequence length="167" mass="18473">MSATKRVLFVMGVSGTGKTTIGKLLASSLSVPFFDGDDFHPKENIQKMASGKPLDDHDREGWLKTLNELAKKHSVAGCTIACSALKRSYRRLLSKDIEHLVEFVYLKGTLEEVSSRLEKRSGHFMPKSLLQSQFETLEPPTDGITVSIALSPEQIVERVLLQLNGSD</sequence>
<dbReference type="STRING" id="516051.VC82_3025"/>
<dbReference type="GO" id="GO:0005524">
    <property type="term" value="F:ATP binding"/>
    <property type="evidence" value="ECO:0007669"/>
    <property type="project" value="UniProtKB-KW"/>
</dbReference>
<evidence type="ECO:0000256" key="9">
    <source>
        <dbReference type="ARBA" id="ARBA00048090"/>
    </source>
</evidence>
<evidence type="ECO:0000256" key="2">
    <source>
        <dbReference type="ARBA" id="ARBA00008420"/>
    </source>
</evidence>
<dbReference type="AlphaFoldDB" id="A0A0D5YXG6"/>
<dbReference type="KEGG" id="mlt:VC82_3025"/>
<dbReference type="RefSeq" id="WP_045803085.1">
    <property type="nucleotide sequence ID" value="NZ_CP011071.1"/>
</dbReference>
<dbReference type="PANTHER" id="PTHR43442">
    <property type="entry name" value="GLUCONOKINASE-RELATED"/>
    <property type="match status" value="1"/>
</dbReference>
<gene>
    <name evidence="11" type="ORF">VC82_3025</name>
</gene>
<dbReference type="InterPro" id="IPR031322">
    <property type="entry name" value="Shikimate/glucono_kinase"/>
</dbReference>
<name>A0A0D5YXG6_9FLAO</name>
<dbReference type="CDD" id="cd02021">
    <property type="entry name" value="GntK"/>
    <property type="match status" value="1"/>
</dbReference>
<dbReference type="Gene3D" id="3.40.50.300">
    <property type="entry name" value="P-loop containing nucleotide triphosphate hydrolases"/>
    <property type="match status" value="1"/>
</dbReference>
<dbReference type="GO" id="GO:0005737">
    <property type="term" value="C:cytoplasm"/>
    <property type="evidence" value="ECO:0007669"/>
    <property type="project" value="TreeGrafter"/>
</dbReference>
<evidence type="ECO:0000313" key="11">
    <source>
        <dbReference type="EMBL" id="AKA36569.1"/>
    </source>
</evidence>
<keyword evidence="6 10" id="KW-0418">Kinase</keyword>
<dbReference type="GO" id="GO:0046316">
    <property type="term" value="F:gluconokinase activity"/>
    <property type="evidence" value="ECO:0007669"/>
    <property type="project" value="UniProtKB-EC"/>
</dbReference>
<dbReference type="FunFam" id="3.40.50.300:FF:000522">
    <property type="entry name" value="Gluconokinase"/>
    <property type="match status" value="1"/>
</dbReference>
<evidence type="ECO:0000313" key="12">
    <source>
        <dbReference type="Proteomes" id="UP000032726"/>
    </source>
</evidence>
<dbReference type="InterPro" id="IPR006001">
    <property type="entry name" value="Therm_gnt_kin"/>
</dbReference>
<reference evidence="11 12" key="1">
    <citation type="submission" date="2015-03" db="EMBL/GenBank/DDBJ databases">
        <title>Complete genome sequence of Muricauda lutaonensis CC-HSB-11T, isolated from a coastal hot spring.</title>
        <authorList>
            <person name="Kim K.M."/>
        </authorList>
    </citation>
    <scope>NUCLEOTIDE SEQUENCE [LARGE SCALE GENOMIC DNA]</scope>
    <source>
        <strain evidence="11 12">CC-HSB-11</strain>
    </source>
</reference>
<evidence type="ECO:0000256" key="10">
    <source>
        <dbReference type="RuleBase" id="RU363066"/>
    </source>
</evidence>
<dbReference type="PANTHER" id="PTHR43442:SF3">
    <property type="entry name" value="GLUCONOKINASE-RELATED"/>
    <property type="match status" value="1"/>
</dbReference>
<organism evidence="11 12">
    <name type="scientific">Flagellimonas lutaonensis</name>
    <dbReference type="NCBI Taxonomy" id="516051"/>
    <lineage>
        <taxon>Bacteria</taxon>
        <taxon>Pseudomonadati</taxon>
        <taxon>Bacteroidota</taxon>
        <taxon>Flavobacteriia</taxon>
        <taxon>Flavobacteriales</taxon>
        <taxon>Flavobacteriaceae</taxon>
        <taxon>Flagellimonas</taxon>
    </lineage>
</organism>
<dbReference type="Pfam" id="PF01202">
    <property type="entry name" value="SKI"/>
    <property type="match status" value="1"/>
</dbReference>
<evidence type="ECO:0000256" key="4">
    <source>
        <dbReference type="ARBA" id="ARBA00022679"/>
    </source>
</evidence>
<dbReference type="HOGENOM" id="CLU_077168_4_1_10"/>
<keyword evidence="12" id="KW-1185">Reference proteome</keyword>
<keyword evidence="8" id="KW-0311">Gluconate utilization</keyword>
<dbReference type="InterPro" id="IPR027417">
    <property type="entry name" value="P-loop_NTPase"/>
</dbReference>
<dbReference type="EMBL" id="CP011071">
    <property type="protein sequence ID" value="AKA36569.1"/>
    <property type="molecule type" value="Genomic_DNA"/>
</dbReference>
<dbReference type="NCBIfam" id="TIGR01313">
    <property type="entry name" value="therm_gnt_kin"/>
    <property type="match status" value="1"/>
</dbReference>
<keyword evidence="4 10" id="KW-0808">Transferase</keyword>
<evidence type="ECO:0000256" key="7">
    <source>
        <dbReference type="ARBA" id="ARBA00022840"/>
    </source>
</evidence>
<dbReference type="SUPFAM" id="SSF52540">
    <property type="entry name" value="P-loop containing nucleoside triphosphate hydrolases"/>
    <property type="match status" value="1"/>
</dbReference>
<accession>A0A0D5YXG6</accession>
<dbReference type="PRINTS" id="PR01100">
    <property type="entry name" value="SHIKIMTKNASE"/>
</dbReference>
<proteinExistence type="inferred from homology"/>
<keyword evidence="5 10" id="KW-0547">Nucleotide-binding</keyword>
<dbReference type="EC" id="2.7.1.12" evidence="3 10"/>
<evidence type="ECO:0000256" key="3">
    <source>
        <dbReference type="ARBA" id="ARBA00012054"/>
    </source>
</evidence>
<evidence type="ECO:0000256" key="8">
    <source>
        <dbReference type="ARBA" id="ARBA00023064"/>
    </source>
</evidence>
<keyword evidence="7 10" id="KW-0067">ATP-binding</keyword>
<evidence type="ECO:0000256" key="5">
    <source>
        <dbReference type="ARBA" id="ARBA00022741"/>
    </source>
</evidence>
<dbReference type="PATRIC" id="fig|516051.4.peg.3102"/>
<comment type="catalytic activity">
    <reaction evidence="9 10">
        <text>D-gluconate + ATP = 6-phospho-D-gluconate + ADP + H(+)</text>
        <dbReference type="Rhea" id="RHEA:19433"/>
        <dbReference type="ChEBI" id="CHEBI:15378"/>
        <dbReference type="ChEBI" id="CHEBI:18391"/>
        <dbReference type="ChEBI" id="CHEBI:30616"/>
        <dbReference type="ChEBI" id="CHEBI:58759"/>
        <dbReference type="ChEBI" id="CHEBI:456216"/>
        <dbReference type="EC" id="2.7.1.12"/>
    </reaction>
</comment>
<dbReference type="OrthoDB" id="9813917at2"/>
<dbReference type="GO" id="GO:0019521">
    <property type="term" value="P:D-gluconate metabolic process"/>
    <property type="evidence" value="ECO:0007669"/>
    <property type="project" value="UniProtKB-KW"/>
</dbReference>
<evidence type="ECO:0000256" key="6">
    <source>
        <dbReference type="ARBA" id="ARBA00022777"/>
    </source>
</evidence>
<dbReference type="Proteomes" id="UP000032726">
    <property type="component" value="Chromosome"/>
</dbReference>
<comment type="pathway">
    <text evidence="1">Carbohydrate acid metabolism.</text>
</comment>
<evidence type="ECO:0000256" key="1">
    <source>
        <dbReference type="ARBA" id="ARBA00004761"/>
    </source>
</evidence>
<protein>
    <recommendedName>
        <fullName evidence="3 10">Gluconokinase</fullName>
        <ecNumber evidence="3 10">2.7.1.12</ecNumber>
    </recommendedName>
</protein>
<comment type="similarity">
    <text evidence="2 10">Belongs to the gluconokinase GntK/GntV family.</text>
</comment>